<evidence type="ECO:0000313" key="2">
    <source>
        <dbReference type="Proteomes" id="UP001272137"/>
    </source>
</evidence>
<comment type="caution">
    <text evidence="1">The sequence shown here is derived from an EMBL/GenBank/DDBJ whole genome shotgun (WGS) entry which is preliminary data.</text>
</comment>
<organism evidence="1 2">
    <name type="scientific">Burkholderia thailandensis</name>
    <dbReference type="NCBI Taxonomy" id="57975"/>
    <lineage>
        <taxon>Bacteria</taxon>
        <taxon>Pseudomonadati</taxon>
        <taxon>Pseudomonadota</taxon>
        <taxon>Betaproteobacteria</taxon>
        <taxon>Burkholderiales</taxon>
        <taxon>Burkholderiaceae</taxon>
        <taxon>Burkholderia</taxon>
        <taxon>pseudomallei group</taxon>
    </lineage>
</organism>
<dbReference type="AlphaFoldDB" id="A0AAW9CUU3"/>
<proteinExistence type="predicted"/>
<accession>A0AAW9CUU3</accession>
<dbReference type="EMBL" id="QXCT01000002">
    <property type="protein sequence ID" value="MDW9254339.1"/>
    <property type="molecule type" value="Genomic_DNA"/>
</dbReference>
<protein>
    <submittedName>
        <fullName evidence="1">Uncharacterized protein</fullName>
    </submittedName>
</protein>
<reference evidence="1" key="1">
    <citation type="submission" date="2018-08" db="EMBL/GenBank/DDBJ databases">
        <title>Identification of Burkholderia cepacia strains that express a Burkholderia pseudomallei-like capsular polysaccharide.</title>
        <authorList>
            <person name="Burtnick M.N."/>
            <person name="Vongsouvath M."/>
            <person name="Newton P."/>
            <person name="Wuthiekanun V."/>
            <person name="Limmathurotsakul D."/>
            <person name="Brett P.J."/>
            <person name="Chantratita N."/>
            <person name="Dance D.A."/>
        </authorList>
    </citation>
    <scope>NUCLEOTIDE SEQUENCE</scope>
    <source>
        <strain evidence="1">SBXCC001</strain>
    </source>
</reference>
<name>A0AAW9CUU3_BURTH</name>
<evidence type="ECO:0000313" key="1">
    <source>
        <dbReference type="EMBL" id="MDW9254339.1"/>
    </source>
</evidence>
<dbReference type="Proteomes" id="UP001272137">
    <property type="component" value="Unassembled WGS sequence"/>
</dbReference>
<gene>
    <name evidence="1" type="ORF">C7S16_2040</name>
</gene>
<sequence>MVQASLLGADLYGARRGEAGRIILRSNGCAPPRTRLR</sequence>